<evidence type="ECO:0000259" key="1">
    <source>
        <dbReference type="Pfam" id="PF06094"/>
    </source>
</evidence>
<dbReference type="InterPro" id="IPR013024">
    <property type="entry name" value="GGCT-like"/>
</dbReference>
<accession>A0ABV0J5N2</accession>
<dbReference type="Proteomes" id="UP001464891">
    <property type="component" value="Unassembled WGS sequence"/>
</dbReference>
<dbReference type="Gene3D" id="3.10.490.10">
    <property type="entry name" value="Gamma-glutamyl cyclotransferase-like"/>
    <property type="match status" value="1"/>
</dbReference>
<dbReference type="CDD" id="cd06661">
    <property type="entry name" value="GGCT_like"/>
    <property type="match status" value="1"/>
</dbReference>
<proteinExistence type="predicted"/>
<dbReference type="EMBL" id="JAMPKM010000003">
    <property type="protein sequence ID" value="MEP0817072.1"/>
    <property type="molecule type" value="Genomic_DNA"/>
</dbReference>
<dbReference type="SUPFAM" id="SSF110857">
    <property type="entry name" value="Gamma-glutamyl cyclotransferase-like"/>
    <property type="match status" value="1"/>
</dbReference>
<evidence type="ECO:0000313" key="2">
    <source>
        <dbReference type="EMBL" id="MEP0817072.1"/>
    </source>
</evidence>
<protein>
    <submittedName>
        <fullName evidence="2">Gamma-glutamylcyclotransferase</fullName>
    </submittedName>
</protein>
<organism evidence="2 3">
    <name type="scientific">Trichocoleus desertorum GB2-A4</name>
    <dbReference type="NCBI Taxonomy" id="2933944"/>
    <lineage>
        <taxon>Bacteria</taxon>
        <taxon>Bacillati</taxon>
        <taxon>Cyanobacteriota</taxon>
        <taxon>Cyanophyceae</taxon>
        <taxon>Leptolyngbyales</taxon>
        <taxon>Trichocoleusaceae</taxon>
        <taxon>Trichocoleus</taxon>
    </lineage>
</organism>
<reference evidence="2 3" key="1">
    <citation type="submission" date="2022-04" db="EMBL/GenBank/DDBJ databases">
        <title>Positive selection, recombination, and allopatry shape intraspecific diversity of widespread and dominant cyanobacteria.</title>
        <authorList>
            <person name="Wei J."/>
            <person name="Shu W."/>
            <person name="Hu C."/>
        </authorList>
    </citation>
    <scope>NUCLEOTIDE SEQUENCE [LARGE SCALE GENOMIC DNA]</scope>
    <source>
        <strain evidence="2 3">GB2-A4</strain>
    </source>
</reference>
<comment type="caution">
    <text evidence="2">The sequence shown here is derived from an EMBL/GenBank/DDBJ whole genome shotgun (WGS) entry which is preliminary data.</text>
</comment>
<keyword evidence="3" id="KW-1185">Reference proteome</keyword>
<sequence length="137" mass="15437">MDFLKVFVYGTLKPGEVNYQRYCAGKVVTATPAIARGQLFALPLGYPAMTWGTQTVHGFLLSFQDTAILSRLDALEDFVSGRSPEQNEYQRELITVFDSEEQPLGRAWAYLMHPHHIQQLRGVLIPDGIWLAQARPS</sequence>
<dbReference type="Pfam" id="PF06094">
    <property type="entry name" value="GGACT"/>
    <property type="match status" value="1"/>
</dbReference>
<dbReference type="InterPro" id="IPR009288">
    <property type="entry name" value="AIG2-like_dom"/>
</dbReference>
<name>A0ABV0J5N2_9CYAN</name>
<gene>
    <name evidence="2" type="ORF">NC998_08175</name>
</gene>
<dbReference type="RefSeq" id="WP_190439610.1">
    <property type="nucleotide sequence ID" value="NZ_JAMPKM010000003.1"/>
</dbReference>
<feature type="domain" description="Gamma-glutamylcyclotransferase AIG2-like" evidence="1">
    <location>
        <begin position="6"/>
        <end position="131"/>
    </location>
</feature>
<evidence type="ECO:0000313" key="3">
    <source>
        <dbReference type="Proteomes" id="UP001464891"/>
    </source>
</evidence>
<dbReference type="InterPro" id="IPR036568">
    <property type="entry name" value="GGCT-like_sf"/>
</dbReference>